<dbReference type="PROSITE" id="PS50104">
    <property type="entry name" value="TIR"/>
    <property type="match status" value="1"/>
</dbReference>
<dbReference type="GO" id="GO:0007165">
    <property type="term" value="P:signal transduction"/>
    <property type="evidence" value="ECO:0007669"/>
    <property type="project" value="InterPro"/>
</dbReference>
<dbReference type="SMART" id="SM00454">
    <property type="entry name" value="SAM"/>
    <property type="match status" value="2"/>
</dbReference>
<feature type="compositionally biased region" description="Low complexity" evidence="5">
    <location>
        <begin position="450"/>
        <end position="460"/>
    </location>
</feature>
<dbReference type="GO" id="GO:0003953">
    <property type="term" value="F:NAD+ nucleosidase activity"/>
    <property type="evidence" value="ECO:0007669"/>
    <property type="project" value="InterPro"/>
</dbReference>
<dbReference type="GO" id="GO:0035591">
    <property type="term" value="F:signaling adaptor activity"/>
    <property type="evidence" value="ECO:0007669"/>
    <property type="project" value="InterPro"/>
</dbReference>
<evidence type="ECO:0000313" key="9">
    <source>
        <dbReference type="Proteomes" id="UP000272942"/>
    </source>
</evidence>
<dbReference type="InterPro" id="IPR000157">
    <property type="entry name" value="TIR_dom"/>
</dbReference>
<reference evidence="10" key="1">
    <citation type="submission" date="2016-06" db="UniProtKB">
        <authorList>
            <consortium name="WormBaseParasite"/>
        </authorList>
    </citation>
    <scope>IDENTIFICATION</scope>
</reference>
<evidence type="ECO:0000259" key="6">
    <source>
        <dbReference type="PROSITE" id="PS50104"/>
    </source>
</evidence>
<dbReference type="Pfam" id="PF13676">
    <property type="entry name" value="TIR_2"/>
    <property type="match status" value="1"/>
</dbReference>
<dbReference type="PROSITE" id="PS50105">
    <property type="entry name" value="SAM_DOMAIN"/>
    <property type="match status" value="1"/>
</dbReference>
<feature type="domain" description="TIR" evidence="6">
    <location>
        <begin position="277"/>
        <end position="420"/>
    </location>
</feature>
<dbReference type="GO" id="GO:0048678">
    <property type="term" value="P:response to axon injury"/>
    <property type="evidence" value="ECO:0007669"/>
    <property type="project" value="InterPro"/>
</dbReference>
<accession>A0A183A9U6</accession>
<dbReference type="PANTHER" id="PTHR22998">
    <property type="entry name" value="SARM1"/>
    <property type="match status" value="1"/>
</dbReference>
<dbReference type="SUPFAM" id="SSF47769">
    <property type="entry name" value="SAM/Pointed domain"/>
    <property type="match status" value="2"/>
</dbReference>
<keyword evidence="4" id="KW-0378">Hydrolase</keyword>
<evidence type="ECO:0000313" key="10">
    <source>
        <dbReference type="WBParaSite" id="ECPE_0000373401-mRNA-1"/>
    </source>
</evidence>
<organism evidence="10">
    <name type="scientific">Echinostoma caproni</name>
    <dbReference type="NCBI Taxonomy" id="27848"/>
    <lineage>
        <taxon>Eukaryota</taxon>
        <taxon>Metazoa</taxon>
        <taxon>Spiralia</taxon>
        <taxon>Lophotrochozoa</taxon>
        <taxon>Platyhelminthes</taxon>
        <taxon>Trematoda</taxon>
        <taxon>Digenea</taxon>
        <taxon>Plagiorchiida</taxon>
        <taxon>Echinostomata</taxon>
        <taxon>Echinostomatoidea</taxon>
        <taxon>Echinostomatidae</taxon>
        <taxon>Echinostoma</taxon>
    </lineage>
</organism>
<dbReference type="Gene3D" id="1.10.150.50">
    <property type="entry name" value="Transcription Factor, Ets-1"/>
    <property type="match status" value="2"/>
</dbReference>
<dbReference type="Pfam" id="PF07647">
    <property type="entry name" value="SAM_2"/>
    <property type="match status" value="2"/>
</dbReference>
<gene>
    <name evidence="8" type="ORF">ECPE_LOCUS3731</name>
</gene>
<dbReference type="OrthoDB" id="202764at2759"/>
<keyword evidence="9" id="KW-1185">Reference proteome</keyword>
<protein>
    <submittedName>
        <fullName evidence="10">SAM domain-containing protein</fullName>
    </submittedName>
</protein>
<dbReference type="SMART" id="SM00255">
    <property type="entry name" value="TIR"/>
    <property type="match status" value="1"/>
</dbReference>
<dbReference type="InterPro" id="IPR039184">
    <property type="entry name" value="SARM1"/>
</dbReference>
<dbReference type="InterPro" id="IPR035897">
    <property type="entry name" value="Toll_tir_struct_dom_sf"/>
</dbReference>
<evidence type="ECO:0000256" key="2">
    <source>
        <dbReference type="ARBA" id="ARBA00022490"/>
    </source>
</evidence>
<feature type="compositionally biased region" description="Polar residues" evidence="5">
    <location>
        <begin position="464"/>
        <end position="476"/>
    </location>
</feature>
<keyword evidence="2" id="KW-0963">Cytoplasm</keyword>
<evidence type="ECO:0000256" key="5">
    <source>
        <dbReference type="SAM" id="MobiDB-lite"/>
    </source>
</evidence>
<proteinExistence type="predicted"/>
<reference evidence="8 9" key="2">
    <citation type="submission" date="2018-11" db="EMBL/GenBank/DDBJ databases">
        <authorList>
            <consortium name="Pathogen Informatics"/>
        </authorList>
    </citation>
    <scope>NUCLEOTIDE SEQUENCE [LARGE SCALE GENOMIC DNA]</scope>
    <source>
        <strain evidence="8 9">Egypt</strain>
    </source>
</reference>
<dbReference type="InterPro" id="IPR013761">
    <property type="entry name" value="SAM/pointed_sf"/>
</dbReference>
<dbReference type="PANTHER" id="PTHR22998:SF1">
    <property type="entry name" value="NAD(+) HYDROLASE SARM1"/>
    <property type="match status" value="1"/>
</dbReference>
<keyword evidence="3" id="KW-0677">Repeat</keyword>
<name>A0A183A9U6_9TREM</name>
<dbReference type="EMBL" id="UZAN01040641">
    <property type="protein sequence ID" value="VDP70389.1"/>
    <property type="molecule type" value="Genomic_DNA"/>
</dbReference>
<dbReference type="SUPFAM" id="SSF52200">
    <property type="entry name" value="Toll/Interleukin receptor TIR domain"/>
    <property type="match status" value="1"/>
</dbReference>
<evidence type="ECO:0000256" key="3">
    <source>
        <dbReference type="ARBA" id="ARBA00022737"/>
    </source>
</evidence>
<evidence type="ECO:0000313" key="8">
    <source>
        <dbReference type="EMBL" id="VDP70389.1"/>
    </source>
</evidence>
<feature type="region of interest" description="Disordered" evidence="5">
    <location>
        <begin position="450"/>
        <end position="476"/>
    </location>
</feature>
<evidence type="ECO:0000256" key="1">
    <source>
        <dbReference type="ARBA" id="ARBA00004496"/>
    </source>
</evidence>
<evidence type="ECO:0000256" key="4">
    <source>
        <dbReference type="ARBA" id="ARBA00022801"/>
    </source>
</evidence>
<dbReference type="GO" id="GO:0005737">
    <property type="term" value="C:cytoplasm"/>
    <property type="evidence" value="ECO:0007669"/>
    <property type="project" value="UniProtKB-SubCell"/>
</dbReference>
<comment type="subcellular location">
    <subcellularLocation>
        <location evidence="1">Cytoplasm</location>
    </subcellularLocation>
</comment>
<dbReference type="WBParaSite" id="ECPE_0000373401-mRNA-1">
    <property type="protein sequence ID" value="ECPE_0000373401-mRNA-1"/>
    <property type="gene ID" value="ECPE_0000373401"/>
</dbReference>
<feature type="domain" description="SAM" evidence="7">
    <location>
        <begin position="63"/>
        <end position="127"/>
    </location>
</feature>
<sequence>MVISKNRFWLGTTDKIFYEINAVSKLHEIACRLNPLESELAGLALQLLGEPVPYRLSPQVPLWTPDDVQCWLTRTGFTQLVPKFTELRVDGDLLLCLDETMLCNDLDILNGIVRLRLIRELKRLKSEADYSLIDPSNLAGWLAWANSLIPSPRVPNSDMVESTSSNGTSTALVPVNSVSSTTASGQNNPLIPPQLNTSTDLIQYTYALLKAGIDRSLLPFLTDSALAEDCHVTNAIHRARILSAIQSYYCPPPALAIDQVGSTQMGVTDSDSASSARTLDCFISYRRVNGSPLASLLKVHLELRRYRVFLDIDRLPAGRFKESLLHSIRSSANFLLVLTPKALDRCVTDEDNTDWVHREIACALQSKCNIIPITDNFVWPDADKLPEDIRPVIEYNAVNWSHEYQDACIDKVEKFMVKSTDKTVTPGRWHVSTPLPYQQQQQQLQLPIIPLSPTPQSTPIASPLTDSVQSSRLNLS</sequence>
<dbReference type="InterPro" id="IPR001660">
    <property type="entry name" value="SAM"/>
</dbReference>
<dbReference type="AlphaFoldDB" id="A0A183A9U6"/>
<evidence type="ECO:0000259" key="7">
    <source>
        <dbReference type="PROSITE" id="PS50105"/>
    </source>
</evidence>
<dbReference type="Gene3D" id="3.40.50.10140">
    <property type="entry name" value="Toll/interleukin-1 receptor homology (TIR) domain"/>
    <property type="match status" value="1"/>
</dbReference>
<dbReference type="Proteomes" id="UP000272942">
    <property type="component" value="Unassembled WGS sequence"/>
</dbReference>
<dbReference type="GO" id="GO:0030425">
    <property type="term" value="C:dendrite"/>
    <property type="evidence" value="ECO:0007669"/>
    <property type="project" value="TreeGrafter"/>
</dbReference>
<dbReference type="GO" id="GO:0034128">
    <property type="term" value="P:negative regulation of MyD88-independent toll-like receptor signaling pathway"/>
    <property type="evidence" value="ECO:0007669"/>
    <property type="project" value="InterPro"/>
</dbReference>